<comment type="caution">
    <text evidence="2">The sequence shown here is derived from an EMBL/GenBank/DDBJ whole genome shotgun (WGS) entry which is preliminary data.</text>
</comment>
<sequence length="268" mass="28257">MTQTENNSPVAIVTGASSGIGMAVARKLGLAGTAVTINYHSHPEPAEELAGEIRDNGGRAITVGADVSSEDGVAKLFDATQQAFGRVDILVANSGAQKDAGIAEMTLDQWRTVIDLDLTGQFLCCREAVRRFREQDEAGRPFRAKGAIVSMTSVHDAIPWAGHINYAAAKGGARMLVETLAQEVAGEGIRVNAVAPGAIRTPINKDVWGDEASLKKLLELIPYGRIGEPEDVAEAVAWLASDAADYVSGTTLYVDGGMMLYPGFRGNG</sequence>
<dbReference type="Proteomes" id="UP001197214">
    <property type="component" value="Unassembled WGS sequence"/>
</dbReference>
<dbReference type="EC" id="1.1.1.47" evidence="2"/>
<dbReference type="Pfam" id="PF13561">
    <property type="entry name" value="adh_short_C2"/>
    <property type="match status" value="1"/>
</dbReference>
<reference evidence="2 3" key="1">
    <citation type="submission" date="2021-07" db="EMBL/GenBank/DDBJ databases">
        <title>Stakelama flava sp. nov., a novel endophytic bacterium isolated from branch of Kandelia candel.</title>
        <authorList>
            <person name="Tuo L."/>
        </authorList>
    </citation>
    <scope>NUCLEOTIDE SEQUENCE [LARGE SCALE GENOMIC DNA]</scope>
    <source>
        <strain evidence="2 3">CBK3Z-3</strain>
    </source>
</reference>
<keyword evidence="2" id="KW-0560">Oxidoreductase</keyword>
<dbReference type="InterPro" id="IPR002347">
    <property type="entry name" value="SDR_fam"/>
</dbReference>
<proteinExistence type="inferred from homology"/>
<dbReference type="InterPro" id="IPR050259">
    <property type="entry name" value="SDR"/>
</dbReference>
<dbReference type="EMBL" id="JAHWZX010000012">
    <property type="protein sequence ID" value="MBW4331750.1"/>
    <property type="molecule type" value="Genomic_DNA"/>
</dbReference>
<keyword evidence="3" id="KW-1185">Reference proteome</keyword>
<accession>A0ABS6XNF1</accession>
<organism evidence="2 3">
    <name type="scientific">Stakelama flava</name>
    <dbReference type="NCBI Taxonomy" id="2860338"/>
    <lineage>
        <taxon>Bacteria</taxon>
        <taxon>Pseudomonadati</taxon>
        <taxon>Pseudomonadota</taxon>
        <taxon>Alphaproteobacteria</taxon>
        <taxon>Sphingomonadales</taxon>
        <taxon>Sphingomonadaceae</taxon>
        <taxon>Stakelama</taxon>
    </lineage>
</organism>
<dbReference type="InterPro" id="IPR020904">
    <property type="entry name" value="Sc_DH/Rdtase_CS"/>
</dbReference>
<dbReference type="PROSITE" id="PS00061">
    <property type="entry name" value="ADH_SHORT"/>
    <property type="match status" value="1"/>
</dbReference>
<dbReference type="NCBIfam" id="NF005559">
    <property type="entry name" value="PRK07231.1"/>
    <property type="match status" value="1"/>
</dbReference>
<dbReference type="GO" id="GO:0047936">
    <property type="term" value="F:glucose 1-dehydrogenase [NAD(P)+] activity"/>
    <property type="evidence" value="ECO:0007669"/>
    <property type="project" value="UniProtKB-EC"/>
</dbReference>
<evidence type="ECO:0000256" key="1">
    <source>
        <dbReference type="ARBA" id="ARBA00006484"/>
    </source>
</evidence>
<protein>
    <submittedName>
        <fullName evidence="2">Glucose 1-dehydrogenase</fullName>
        <ecNumber evidence="2">1.1.1.47</ecNumber>
    </submittedName>
</protein>
<evidence type="ECO:0000313" key="3">
    <source>
        <dbReference type="Proteomes" id="UP001197214"/>
    </source>
</evidence>
<comment type="similarity">
    <text evidence="1">Belongs to the short-chain dehydrogenases/reductases (SDR) family.</text>
</comment>
<gene>
    <name evidence="2" type="ORF">KY084_12805</name>
</gene>
<dbReference type="PANTHER" id="PTHR42879">
    <property type="entry name" value="3-OXOACYL-(ACYL-CARRIER-PROTEIN) REDUCTASE"/>
    <property type="match status" value="1"/>
</dbReference>
<name>A0ABS6XNF1_9SPHN</name>
<dbReference type="PANTHER" id="PTHR42879:SF2">
    <property type="entry name" value="3-OXOACYL-[ACYL-CARRIER-PROTEIN] REDUCTASE FABG"/>
    <property type="match status" value="1"/>
</dbReference>
<evidence type="ECO:0000313" key="2">
    <source>
        <dbReference type="EMBL" id="MBW4331750.1"/>
    </source>
</evidence>
<dbReference type="RefSeq" id="WP_219238862.1">
    <property type="nucleotide sequence ID" value="NZ_JAHWZX010000012.1"/>
</dbReference>